<organism evidence="1 2">
    <name type="scientific">Sphingobacterium yanglingense</name>
    <dbReference type="NCBI Taxonomy" id="1437280"/>
    <lineage>
        <taxon>Bacteria</taxon>
        <taxon>Pseudomonadati</taxon>
        <taxon>Bacteroidota</taxon>
        <taxon>Sphingobacteriia</taxon>
        <taxon>Sphingobacteriales</taxon>
        <taxon>Sphingobacteriaceae</taxon>
        <taxon>Sphingobacterium</taxon>
    </lineage>
</organism>
<proteinExistence type="predicted"/>
<sequence length="78" mass="9470">MEDYKLEKTIWTEYDYEQMGWHDASIYGFIFQNDNIDSTTTDLLFDIDYIFKWVHPVPPKGNFSFWVAPMYPGWRFTV</sequence>
<dbReference type="AlphaFoldDB" id="A0A4R6WET3"/>
<name>A0A4R6WET3_9SPHI</name>
<dbReference type="RefSeq" id="WP_133584554.1">
    <property type="nucleotide sequence ID" value="NZ_SNYV01000013.1"/>
</dbReference>
<keyword evidence="2" id="KW-1185">Reference proteome</keyword>
<gene>
    <name evidence="1" type="ORF">CLV99_2305</name>
</gene>
<protein>
    <submittedName>
        <fullName evidence="1">Uncharacterized protein</fullName>
    </submittedName>
</protein>
<dbReference type="EMBL" id="SNYV01000013">
    <property type="protein sequence ID" value="TDQ78322.1"/>
    <property type="molecule type" value="Genomic_DNA"/>
</dbReference>
<accession>A0A4R6WET3</accession>
<dbReference type="Proteomes" id="UP000295292">
    <property type="component" value="Unassembled WGS sequence"/>
</dbReference>
<comment type="caution">
    <text evidence="1">The sequence shown here is derived from an EMBL/GenBank/DDBJ whole genome shotgun (WGS) entry which is preliminary data.</text>
</comment>
<evidence type="ECO:0000313" key="2">
    <source>
        <dbReference type="Proteomes" id="UP000295292"/>
    </source>
</evidence>
<reference evidence="1 2" key="1">
    <citation type="submission" date="2019-03" db="EMBL/GenBank/DDBJ databases">
        <title>Genomic Encyclopedia of Archaeal and Bacterial Type Strains, Phase II (KMG-II): from individual species to whole genera.</title>
        <authorList>
            <person name="Goeker M."/>
        </authorList>
    </citation>
    <scope>NUCLEOTIDE SEQUENCE [LARGE SCALE GENOMIC DNA]</scope>
    <source>
        <strain evidence="1 2">DSM 28353</strain>
    </source>
</reference>
<evidence type="ECO:0000313" key="1">
    <source>
        <dbReference type="EMBL" id="TDQ78322.1"/>
    </source>
</evidence>
<dbReference type="OrthoDB" id="7060651at2"/>